<evidence type="ECO:0000256" key="1">
    <source>
        <dbReference type="ARBA" id="ARBA00022670"/>
    </source>
</evidence>
<dbReference type="GO" id="GO:0051603">
    <property type="term" value="P:proteolysis involved in protein catabolic process"/>
    <property type="evidence" value="ECO:0007669"/>
    <property type="project" value="TreeGrafter"/>
</dbReference>
<name>A0A0D1CNV5_9RHOB</name>
<keyword evidence="7" id="KW-0732">Signal</keyword>
<dbReference type="Gene3D" id="3.30.2010.10">
    <property type="entry name" value="Metalloproteases ('zincins'), catalytic domain"/>
    <property type="match status" value="1"/>
</dbReference>
<keyword evidence="5 6" id="KW-0482">Metalloprotease</keyword>
<dbReference type="GO" id="GO:0004222">
    <property type="term" value="F:metalloendopeptidase activity"/>
    <property type="evidence" value="ECO:0007669"/>
    <property type="project" value="InterPro"/>
</dbReference>
<proteinExistence type="inferred from homology"/>
<dbReference type="Proteomes" id="UP000032232">
    <property type="component" value="Unassembled WGS sequence"/>
</dbReference>
<dbReference type="GO" id="GO:0016020">
    <property type="term" value="C:membrane"/>
    <property type="evidence" value="ECO:0007669"/>
    <property type="project" value="TreeGrafter"/>
</dbReference>
<dbReference type="EMBL" id="JYFE01000034">
    <property type="protein sequence ID" value="KIT16422.1"/>
    <property type="molecule type" value="Genomic_DNA"/>
</dbReference>
<dbReference type="Pfam" id="PF01435">
    <property type="entry name" value="Peptidase_M48"/>
    <property type="match status" value="1"/>
</dbReference>
<evidence type="ECO:0000256" key="4">
    <source>
        <dbReference type="ARBA" id="ARBA00022833"/>
    </source>
</evidence>
<protein>
    <submittedName>
        <fullName evidence="9">YfgC_1 protein</fullName>
    </submittedName>
</protein>
<keyword evidence="4 6" id="KW-0862">Zinc</keyword>
<dbReference type="InterPro" id="IPR001915">
    <property type="entry name" value="Peptidase_M48"/>
</dbReference>
<evidence type="ECO:0000259" key="8">
    <source>
        <dbReference type="Pfam" id="PF01435"/>
    </source>
</evidence>
<dbReference type="GO" id="GO:0046872">
    <property type="term" value="F:metal ion binding"/>
    <property type="evidence" value="ECO:0007669"/>
    <property type="project" value="UniProtKB-KW"/>
</dbReference>
<evidence type="ECO:0000256" key="2">
    <source>
        <dbReference type="ARBA" id="ARBA00022723"/>
    </source>
</evidence>
<keyword evidence="3 6" id="KW-0378">Hydrolase</keyword>
<comment type="similarity">
    <text evidence="6">Belongs to the peptidase M48 family.</text>
</comment>
<comment type="caution">
    <text evidence="9">The sequence shown here is derived from an EMBL/GenBank/DDBJ whole genome shotgun (WGS) entry which is preliminary data.</text>
</comment>
<evidence type="ECO:0000313" key="10">
    <source>
        <dbReference type="Proteomes" id="UP000032232"/>
    </source>
</evidence>
<dbReference type="OrthoDB" id="7338723at2"/>
<dbReference type="PATRIC" id="fig|935700.4.peg.1876"/>
<sequence>MILRAPRVLVATLGLLLAGCVATPVPSPTSEGPAAPRGAVPDRVTEATAVANFRAAVARTEPAAERVCREQTQGINCDFLIRVLPDRSLPPNAFQSLDRSGRPILTFTQSLIADARNADEIAFVVGHEAAHHIEQHIAQQVRSAQAGALIGGLVGTLAGGDGALVDTLSRAGATAGARRFSKEHELEADALGTVITARAGYDPVRGAAFFSRIPDPGDQFLGTHPPNAERLATVRRAASRL</sequence>
<evidence type="ECO:0000256" key="6">
    <source>
        <dbReference type="RuleBase" id="RU003983"/>
    </source>
</evidence>
<keyword evidence="10" id="KW-1185">Reference proteome</keyword>
<keyword evidence="2" id="KW-0479">Metal-binding</keyword>
<reference evidence="9 10" key="1">
    <citation type="submission" date="2015-02" db="EMBL/GenBank/DDBJ databases">
        <title>Genome Sequence of Jannaschia aquimarina DSM28248, a member of the Roseobacter clade.</title>
        <authorList>
            <person name="Voget S."/>
            <person name="Daniel R."/>
        </authorList>
    </citation>
    <scope>NUCLEOTIDE SEQUENCE [LARGE SCALE GENOMIC DNA]</scope>
    <source>
        <strain evidence="9 10">GSW-M26</strain>
    </source>
</reference>
<comment type="cofactor">
    <cofactor evidence="6">
        <name>Zn(2+)</name>
        <dbReference type="ChEBI" id="CHEBI:29105"/>
    </cofactor>
    <text evidence="6">Binds 1 zinc ion per subunit.</text>
</comment>
<feature type="chain" id="PRO_5002228856" evidence="7">
    <location>
        <begin position="23"/>
        <end position="241"/>
    </location>
</feature>
<accession>A0A0D1CNV5</accession>
<dbReference type="PANTHER" id="PTHR22726:SF1">
    <property type="entry name" value="METALLOENDOPEPTIDASE OMA1, MITOCHONDRIAL"/>
    <property type="match status" value="1"/>
</dbReference>
<organism evidence="9 10">
    <name type="scientific">Jannaschia aquimarina</name>
    <dbReference type="NCBI Taxonomy" id="935700"/>
    <lineage>
        <taxon>Bacteria</taxon>
        <taxon>Pseudomonadati</taxon>
        <taxon>Pseudomonadota</taxon>
        <taxon>Alphaproteobacteria</taxon>
        <taxon>Rhodobacterales</taxon>
        <taxon>Roseobacteraceae</taxon>
        <taxon>Jannaschia</taxon>
    </lineage>
</organism>
<keyword evidence="1 6" id="KW-0645">Protease</keyword>
<feature type="signal peptide" evidence="7">
    <location>
        <begin position="1"/>
        <end position="22"/>
    </location>
</feature>
<dbReference type="AlphaFoldDB" id="A0A0D1CNV5"/>
<dbReference type="InterPro" id="IPR051156">
    <property type="entry name" value="Mito/Outer_Membr_Metalloprot"/>
</dbReference>
<dbReference type="RefSeq" id="WP_043918637.1">
    <property type="nucleotide sequence ID" value="NZ_FZPF01000003.1"/>
</dbReference>
<evidence type="ECO:0000256" key="5">
    <source>
        <dbReference type="ARBA" id="ARBA00023049"/>
    </source>
</evidence>
<evidence type="ECO:0000256" key="3">
    <source>
        <dbReference type="ARBA" id="ARBA00022801"/>
    </source>
</evidence>
<feature type="domain" description="Peptidase M48" evidence="8">
    <location>
        <begin position="89"/>
        <end position="236"/>
    </location>
</feature>
<evidence type="ECO:0000313" key="9">
    <source>
        <dbReference type="EMBL" id="KIT16422.1"/>
    </source>
</evidence>
<evidence type="ECO:0000256" key="7">
    <source>
        <dbReference type="SAM" id="SignalP"/>
    </source>
</evidence>
<dbReference type="CDD" id="cd07324">
    <property type="entry name" value="M48C_Oma1-like"/>
    <property type="match status" value="1"/>
</dbReference>
<dbReference type="PROSITE" id="PS51257">
    <property type="entry name" value="PROKAR_LIPOPROTEIN"/>
    <property type="match status" value="1"/>
</dbReference>
<dbReference type="STRING" id="935700.jaqu_18090"/>
<gene>
    <name evidence="9" type="primary">yfgC_1</name>
    <name evidence="9" type="ORF">jaqu_18090</name>
</gene>
<dbReference type="PANTHER" id="PTHR22726">
    <property type="entry name" value="METALLOENDOPEPTIDASE OMA1"/>
    <property type="match status" value="1"/>
</dbReference>